<dbReference type="Pfam" id="PF13439">
    <property type="entry name" value="Glyco_transf_4"/>
    <property type="match status" value="1"/>
</dbReference>
<evidence type="ECO:0000259" key="2">
    <source>
        <dbReference type="Pfam" id="PF13439"/>
    </source>
</evidence>
<dbReference type="InterPro" id="IPR028098">
    <property type="entry name" value="Glyco_trans_4-like_N"/>
</dbReference>
<evidence type="ECO:0000259" key="1">
    <source>
        <dbReference type="Pfam" id="PF00534"/>
    </source>
</evidence>
<organism evidence="3 4">
    <name type="scientific">Segatella copri</name>
    <dbReference type="NCBI Taxonomy" id="165179"/>
    <lineage>
        <taxon>Bacteria</taxon>
        <taxon>Pseudomonadati</taxon>
        <taxon>Bacteroidota</taxon>
        <taxon>Bacteroidia</taxon>
        <taxon>Bacteroidales</taxon>
        <taxon>Prevotellaceae</taxon>
        <taxon>Segatella</taxon>
    </lineage>
</organism>
<feature type="domain" description="Glycosyl transferase family 1" evidence="1">
    <location>
        <begin position="170"/>
        <end position="309"/>
    </location>
</feature>
<dbReference type="Pfam" id="PF00534">
    <property type="entry name" value="Glycos_transf_1"/>
    <property type="match status" value="1"/>
</dbReference>
<evidence type="ECO:0000313" key="3">
    <source>
        <dbReference type="EMBL" id="RHK47933.1"/>
    </source>
</evidence>
<name>A0AA92V522_9BACT</name>
<gene>
    <name evidence="3" type="ORF">DW064_09880</name>
</gene>
<dbReference type="PANTHER" id="PTHR45947">
    <property type="entry name" value="SULFOQUINOVOSYL TRANSFERASE SQD2"/>
    <property type="match status" value="1"/>
</dbReference>
<dbReference type="CDD" id="cd03801">
    <property type="entry name" value="GT4_PimA-like"/>
    <property type="match status" value="1"/>
</dbReference>
<proteinExistence type="predicted"/>
<dbReference type="GO" id="GO:0016757">
    <property type="term" value="F:glycosyltransferase activity"/>
    <property type="evidence" value="ECO:0007669"/>
    <property type="project" value="InterPro"/>
</dbReference>
<evidence type="ECO:0000313" key="4">
    <source>
        <dbReference type="Proteomes" id="UP000284562"/>
    </source>
</evidence>
<dbReference type="Proteomes" id="UP000284562">
    <property type="component" value="Unassembled WGS sequence"/>
</dbReference>
<dbReference type="InterPro" id="IPR050194">
    <property type="entry name" value="Glycosyltransferase_grp1"/>
</dbReference>
<feature type="domain" description="Glycosyltransferase subfamily 4-like N-terminal" evidence="2">
    <location>
        <begin position="13"/>
        <end position="155"/>
    </location>
</feature>
<comment type="caution">
    <text evidence="3">The sequence shown here is derived from an EMBL/GenBank/DDBJ whole genome shotgun (WGS) entry which is preliminary data.</text>
</comment>
<dbReference type="Gene3D" id="3.40.50.2000">
    <property type="entry name" value="Glycogen Phosphorylase B"/>
    <property type="match status" value="2"/>
</dbReference>
<sequence>MHILHVQFLFITGGTETMLVDIINEQIKTNEVSLLVINDKCNKALLDKIDSRVKIYCCGRPEGSKNPWYFLKANWLLHKIHPDIIHTHDDKLRTLLRWRGKAKLVYTKHNVMDDSNGAKQFNLIDSCYGISKAACIKMQNYGVPAKLVYNGIHPDLIKKKEKDWIPGNILNIIEVGRLDVEKGQQVVIEALRILKEWKVNGITMTFIGDGANRPILENMVKEYGLSGIVSFLGMRDRIYIYSHLCDYDLFIQPSLSEGFGLTIAEAMAARLPVITSDQAGPLEVLDGGRLGLSFKTGDAKGLANKILDYYRGIISVDVDEGLSYVYANFDIKVTAQKYVEEYTKILC</sequence>
<accession>A0AA92V522</accession>
<reference evidence="3 4" key="1">
    <citation type="submission" date="2018-08" db="EMBL/GenBank/DDBJ databases">
        <title>A genome reference for cultivated species of the human gut microbiota.</title>
        <authorList>
            <person name="Zou Y."/>
            <person name="Xue W."/>
            <person name="Luo G."/>
        </authorList>
    </citation>
    <scope>NUCLEOTIDE SEQUENCE [LARGE SCALE GENOMIC DNA]</scope>
    <source>
        <strain evidence="3 4">AF43-2</strain>
    </source>
</reference>
<protein>
    <submittedName>
        <fullName evidence="3">Glycosyltransferase</fullName>
    </submittedName>
</protein>
<dbReference type="EMBL" id="QRNN01000038">
    <property type="protein sequence ID" value="RHK47933.1"/>
    <property type="molecule type" value="Genomic_DNA"/>
</dbReference>
<dbReference type="AlphaFoldDB" id="A0AA92V522"/>
<dbReference type="InterPro" id="IPR001296">
    <property type="entry name" value="Glyco_trans_1"/>
</dbReference>
<dbReference type="PANTHER" id="PTHR45947:SF3">
    <property type="entry name" value="SULFOQUINOVOSYL TRANSFERASE SQD2"/>
    <property type="match status" value="1"/>
</dbReference>
<dbReference type="SUPFAM" id="SSF53756">
    <property type="entry name" value="UDP-Glycosyltransferase/glycogen phosphorylase"/>
    <property type="match status" value="1"/>
</dbReference>